<dbReference type="NCBIfam" id="TIGR01863">
    <property type="entry name" value="cas_Csd1"/>
    <property type="match status" value="1"/>
</dbReference>
<protein>
    <recommendedName>
        <fullName evidence="3">Type I-C CRISPR-associated protein Cas8c/Csd1</fullName>
    </recommendedName>
</protein>
<dbReference type="AlphaFoldDB" id="A0A1W1IEZ0"/>
<evidence type="ECO:0008006" key="3">
    <source>
        <dbReference type="Google" id="ProtNLM"/>
    </source>
</evidence>
<name>A0A1W1IEZ0_9LACT</name>
<dbReference type="Pfam" id="PF09709">
    <property type="entry name" value="Cas_Csd1"/>
    <property type="match status" value="1"/>
</dbReference>
<dbReference type="InterPro" id="IPR010144">
    <property type="entry name" value="CRISPR-assoc_prot_Csd1-typ"/>
</dbReference>
<dbReference type="OrthoDB" id="5389988at2"/>
<reference evidence="2" key="1">
    <citation type="submission" date="2016-04" db="EMBL/GenBank/DDBJ databases">
        <authorList>
            <person name="Strepis N."/>
        </authorList>
    </citation>
    <scope>NUCLEOTIDE SEQUENCE [LARGE SCALE GENOMIC DNA]</scope>
</reference>
<accession>A0A1W1IEZ0</accession>
<proteinExistence type="predicted"/>
<evidence type="ECO:0000313" key="2">
    <source>
        <dbReference type="Proteomes" id="UP000195985"/>
    </source>
</evidence>
<dbReference type="RefSeq" id="WP_086942282.1">
    <property type="nucleotide sequence ID" value="NZ_FONM01000001.1"/>
</dbReference>
<organism evidence="1 2">
    <name type="scientific">Trichococcus pasteurii</name>
    <dbReference type="NCBI Taxonomy" id="43064"/>
    <lineage>
        <taxon>Bacteria</taxon>
        <taxon>Bacillati</taxon>
        <taxon>Bacillota</taxon>
        <taxon>Bacilli</taxon>
        <taxon>Lactobacillales</taxon>
        <taxon>Carnobacteriaceae</taxon>
        <taxon>Trichococcus</taxon>
    </lineage>
</organism>
<keyword evidence="2" id="KW-1185">Reference proteome</keyword>
<gene>
    <name evidence="1" type="ORF">TPAS_1157</name>
</gene>
<dbReference type="EMBL" id="FWEY01000002">
    <property type="protein sequence ID" value="SLM51481.1"/>
    <property type="molecule type" value="Genomic_DNA"/>
</dbReference>
<sequence>MNVFTALYKTYLSCEESDLVDDVDNLNNSAVLLPIFHTNKRSNNGKDIIEITLSEEGDFLRANYLEKNEIIIFPVTEASVARANDKAPHPLCDELSYITSAFSQEKFDAYISNLEKWVNFNDGDNGNIVLNSIWKYLKQDTLLSDIILYLYPRSAYKIDANKIMVSADDSNFTLSSKDFITFCIETKSKRNRKVSKDKELHKNYISFVESELDKLPKEICDISGLQTYCTKKHRGLMGNAKLISVSNHIETYYGRFEDGSSVTKVGYVTSQKIHNMLKYLLENKSTSHMLDASSRVVTWPSVDLQDYDYDFMGEQTFSQAQVEDDSLSFWDDTEEYTITSNKAQIVNDHIRGEMLSTHSALYQDFDSLRFYVLIIDKVSNGRISVKYFREIFMGDLTTRVSNWYATTNWQYGYGKYLKVKTPSLSQIANVTYGHFNKDSKRIEMYDDALRKKTVERLLPSIVDGKKISMDIVNKTMNNLSKRIAYKEGWDTLLNTACSVLKKYKWDYKREEVTSKLDEMNNSRDYLYGRLLAVIELIETTATSSDKITNAEKLWATYMQSPQKTYGILIKRIRPYLDRLKKNNKYYYYYDALLSEVTNAINELNLSSGQQNSRLNEDFIFGYYAQKKQTYTKKMNQGEENNHDEV</sequence>
<dbReference type="STRING" id="43064.SAMN04488086_101351"/>
<dbReference type="Proteomes" id="UP000195985">
    <property type="component" value="Unassembled WGS sequence"/>
</dbReference>
<evidence type="ECO:0000313" key="1">
    <source>
        <dbReference type="EMBL" id="SLM51481.1"/>
    </source>
</evidence>